<dbReference type="PANTHER" id="PTHR10272">
    <property type="entry name" value="PLATELET-ACTIVATING FACTOR ACETYLHYDROLASE"/>
    <property type="match status" value="1"/>
</dbReference>
<dbReference type="GO" id="GO:0003847">
    <property type="term" value="F:1-alkyl-2-acetylglycerophosphocholine esterase activity"/>
    <property type="evidence" value="ECO:0007669"/>
    <property type="project" value="TreeGrafter"/>
</dbReference>
<organism evidence="5 6">
    <name type="scientific">Paenibacillus zeisoli</name>
    <dbReference type="NCBI Taxonomy" id="2496267"/>
    <lineage>
        <taxon>Bacteria</taxon>
        <taxon>Bacillati</taxon>
        <taxon>Bacillota</taxon>
        <taxon>Bacilli</taxon>
        <taxon>Bacillales</taxon>
        <taxon>Paenibacillaceae</taxon>
        <taxon>Paenibacillus</taxon>
    </lineage>
</organism>
<keyword evidence="3" id="KW-0443">Lipid metabolism</keyword>
<dbReference type="GO" id="GO:0016042">
    <property type="term" value="P:lipid catabolic process"/>
    <property type="evidence" value="ECO:0007669"/>
    <property type="project" value="UniProtKB-KW"/>
</dbReference>
<keyword evidence="1 5" id="KW-0378">Hydrolase</keyword>
<sequence>MRIYEIILLISCLALLQYLIFFKKSEKKVGLVLSLAVLVDSIIQLSWEGYRWQMLPIYITACIYISICLLRSSNKKVLWAMPKLLTYALYTLSVLLLAISTLASVYLPVVELPKPEGPYTVGTRTFHFTDSSRDEIFTSNQGDKRELMVQIWYPSDQQQGEKIASIFPQDRFLFQKYAHAYASNLKLPEFVLDYWKYFKSNSYENAGILHPSKPYPLILLSHGEGTGRILHISQAENLASHGYIVAAIDHTYSTTATAFPDGRVTGYERNSGTGDEEILSNAKKIGKVWNADIDYVINQFGRMNAGDENSFLKGALDMNNIGIMGHSFGGATAFHEVQFNPKLKAGVNMDGTLYDLSLPAGQLKPFITLRAEDFKTWTTKYKQGAIQDAKLTKLISSELQVMNQSVRSGGKVMYIQGTSHYNFTDLQLYSKLIRLTGMTGNIDGNRGAKIANEYVLNFFDKQLKGKGGELLTGPSPAYPEVKFMNSSDLSK</sequence>
<name>A0A433XP97_9BACL</name>
<dbReference type="AlphaFoldDB" id="A0A433XP97"/>
<dbReference type="PANTHER" id="PTHR10272:SF0">
    <property type="entry name" value="PLATELET-ACTIVATING FACTOR ACETYLHYDROLASE"/>
    <property type="match status" value="1"/>
</dbReference>
<accession>A0A433XP97</accession>
<feature type="transmembrane region" description="Helical" evidence="4">
    <location>
        <begin position="29"/>
        <end position="47"/>
    </location>
</feature>
<evidence type="ECO:0000256" key="2">
    <source>
        <dbReference type="ARBA" id="ARBA00022963"/>
    </source>
</evidence>
<keyword evidence="4" id="KW-1133">Transmembrane helix</keyword>
<evidence type="ECO:0000256" key="1">
    <source>
        <dbReference type="ARBA" id="ARBA00022801"/>
    </source>
</evidence>
<evidence type="ECO:0000256" key="3">
    <source>
        <dbReference type="ARBA" id="ARBA00023098"/>
    </source>
</evidence>
<dbReference type="Pfam" id="PF03403">
    <property type="entry name" value="PAF-AH_p_II"/>
    <property type="match status" value="1"/>
</dbReference>
<dbReference type="Proteomes" id="UP000272464">
    <property type="component" value="Unassembled WGS sequence"/>
</dbReference>
<dbReference type="Gene3D" id="3.40.50.1820">
    <property type="entry name" value="alpha/beta hydrolase"/>
    <property type="match status" value="1"/>
</dbReference>
<protein>
    <submittedName>
        <fullName evidence="5">Platelet-activating factor acetylhydrolase plasma/intracellular isoform II</fullName>
    </submittedName>
</protein>
<gene>
    <name evidence="5" type="ORF">EJP77_02490</name>
</gene>
<evidence type="ECO:0000313" key="6">
    <source>
        <dbReference type="Proteomes" id="UP000272464"/>
    </source>
</evidence>
<evidence type="ECO:0000256" key="4">
    <source>
        <dbReference type="SAM" id="Phobius"/>
    </source>
</evidence>
<comment type="caution">
    <text evidence="5">The sequence shown here is derived from an EMBL/GenBank/DDBJ whole genome shotgun (WGS) entry which is preliminary data.</text>
</comment>
<feature type="transmembrane region" description="Helical" evidence="4">
    <location>
        <begin position="84"/>
        <end position="107"/>
    </location>
</feature>
<reference evidence="5 6" key="1">
    <citation type="submission" date="2018-12" db="EMBL/GenBank/DDBJ databases">
        <authorList>
            <person name="Sun L."/>
            <person name="Chen Z."/>
        </authorList>
    </citation>
    <scope>NUCLEOTIDE SEQUENCE [LARGE SCALE GENOMIC DNA]</scope>
    <source>
        <strain evidence="5 6">3-5-3</strain>
    </source>
</reference>
<feature type="transmembrane region" description="Helical" evidence="4">
    <location>
        <begin position="6"/>
        <end position="22"/>
    </location>
</feature>
<dbReference type="OrthoDB" id="9814760at2"/>
<keyword evidence="6" id="KW-1185">Reference proteome</keyword>
<proteinExistence type="predicted"/>
<dbReference type="EMBL" id="RZNX01000001">
    <property type="protein sequence ID" value="RUT35890.1"/>
    <property type="molecule type" value="Genomic_DNA"/>
</dbReference>
<dbReference type="SUPFAM" id="SSF53474">
    <property type="entry name" value="alpha/beta-Hydrolases"/>
    <property type="match status" value="1"/>
</dbReference>
<evidence type="ECO:0000313" key="5">
    <source>
        <dbReference type="EMBL" id="RUT35890.1"/>
    </source>
</evidence>
<keyword evidence="2" id="KW-0442">Lipid degradation</keyword>
<dbReference type="RefSeq" id="WP_127197587.1">
    <property type="nucleotide sequence ID" value="NZ_RZNX01000001.1"/>
</dbReference>
<feature type="transmembrane region" description="Helical" evidence="4">
    <location>
        <begin position="53"/>
        <end position="72"/>
    </location>
</feature>
<keyword evidence="4" id="KW-0472">Membrane</keyword>
<dbReference type="InterPro" id="IPR029058">
    <property type="entry name" value="AB_hydrolase_fold"/>
</dbReference>
<keyword evidence="4" id="KW-0812">Transmembrane</keyword>